<organism evidence="4">
    <name type="scientific">candidate division WOR-3 bacterium</name>
    <dbReference type="NCBI Taxonomy" id="2052148"/>
    <lineage>
        <taxon>Bacteria</taxon>
        <taxon>Bacteria division WOR-3</taxon>
    </lineage>
</organism>
<dbReference type="PANTHER" id="PTHR10434">
    <property type="entry name" value="1-ACYL-SN-GLYCEROL-3-PHOSPHATE ACYLTRANSFERASE"/>
    <property type="match status" value="1"/>
</dbReference>
<gene>
    <name evidence="4" type="ORF">ENX16_01835</name>
</gene>
<keyword evidence="1 4" id="KW-0808">Transferase</keyword>
<dbReference type="SMART" id="SM00563">
    <property type="entry name" value="PlsC"/>
    <property type="match status" value="1"/>
</dbReference>
<dbReference type="PANTHER" id="PTHR10434:SF11">
    <property type="entry name" value="1-ACYL-SN-GLYCEROL-3-PHOSPHATE ACYLTRANSFERASE"/>
    <property type="match status" value="1"/>
</dbReference>
<name>A0A7V3UZ80_UNCW3</name>
<evidence type="ECO:0000256" key="2">
    <source>
        <dbReference type="ARBA" id="ARBA00023315"/>
    </source>
</evidence>
<keyword evidence="2 4" id="KW-0012">Acyltransferase</keyword>
<evidence type="ECO:0000259" key="3">
    <source>
        <dbReference type="SMART" id="SM00563"/>
    </source>
</evidence>
<dbReference type="Pfam" id="PF01553">
    <property type="entry name" value="Acyltransferase"/>
    <property type="match status" value="1"/>
</dbReference>
<evidence type="ECO:0000256" key="1">
    <source>
        <dbReference type="ARBA" id="ARBA00022679"/>
    </source>
</evidence>
<dbReference type="GO" id="GO:0006654">
    <property type="term" value="P:phosphatidic acid biosynthetic process"/>
    <property type="evidence" value="ECO:0007669"/>
    <property type="project" value="TreeGrafter"/>
</dbReference>
<comment type="caution">
    <text evidence="4">The sequence shown here is derived from an EMBL/GenBank/DDBJ whole genome shotgun (WGS) entry which is preliminary data.</text>
</comment>
<accession>A0A7V3UZ80</accession>
<protein>
    <submittedName>
        <fullName evidence="4">1-acyl-sn-glycerol-3-phosphate acyltransferase</fullName>
    </submittedName>
</protein>
<evidence type="ECO:0000313" key="4">
    <source>
        <dbReference type="EMBL" id="HGD12814.1"/>
    </source>
</evidence>
<feature type="domain" description="Phospholipid/glycerol acyltransferase" evidence="3">
    <location>
        <begin position="39"/>
        <end position="151"/>
    </location>
</feature>
<dbReference type="CDD" id="cd07989">
    <property type="entry name" value="LPLAT_AGPAT-like"/>
    <property type="match status" value="1"/>
</dbReference>
<dbReference type="AlphaFoldDB" id="A0A7V3UZ80"/>
<reference evidence="4" key="1">
    <citation type="journal article" date="2020" name="mSystems">
        <title>Genome- and Community-Level Interaction Insights into Carbon Utilization and Element Cycling Functions of Hydrothermarchaeota in Hydrothermal Sediment.</title>
        <authorList>
            <person name="Zhou Z."/>
            <person name="Liu Y."/>
            <person name="Xu W."/>
            <person name="Pan J."/>
            <person name="Luo Z.H."/>
            <person name="Li M."/>
        </authorList>
    </citation>
    <scope>NUCLEOTIDE SEQUENCE [LARGE SCALE GENOMIC DNA]</scope>
    <source>
        <strain evidence="4">SpSt-914</strain>
    </source>
</reference>
<dbReference type="GO" id="GO:0003841">
    <property type="term" value="F:1-acylglycerol-3-phosphate O-acyltransferase activity"/>
    <property type="evidence" value="ECO:0007669"/>
    <property type="project" value="TreeGrafter"/>
</dbReference>
<dbReference type="SUPFAM" id="SSF69593">
    <property type="entry name" value="Glycerol-3-phosphate (1)-acyltransferase"/>
    <property type="match status" value="1"/>
</dbReference>
<dbReference type="EMBL" id="DTMZ01000039">
    <property type="protein sequence ID" value="HGD12814.1"/>
    <property type="molecule type" value="Genomic_DNA"/>
</dbReference>
<proteinExistence type="predicted"/>
<dbReference type="InterPro" id="IPR002123">
    <property type="entry name" value="Plipid/glycerol_acylTrfase"/>
</dbReference>
<sequence>MKLRWRLAWICTYPLARLLLKLRVTGREHLRQVGNQTGVIIAANHTSNFDPLILGWAAAREIFFLAKEELFRYRPFAWLIRTWNALPVSRGGLDIGAIRRCSALLKNRQTLVLFPEGTRSPTGELNPFKPGVAMLALRNSVPVVPCYIAGLNRSLLSYWVDRDFVRRGLRTHPRHCQPISVRFGPAIQPANFSLNRTGYEQFTRHLETSIRELAS</sequence>